<organism evidence="4 5">
    <name type="scientific">Candidatus Desantisbacteria bacterium CG2_30_40_21</name>
    <dbReference type="NCBI Taxonomy" id="1817895"/>
    <lineage>
        <taxon>Bacteria</taxon>
        <taxon>Candidatus Desantisiibacteriota</taxon>
    </lineage>
</organism>
<evidence type="ECO:0000259" key="3">
    <source>
        <dbReference type="PROSITE" id="PS51459"/>
    </source>
</evidence>
<dbReference type="STRING" id="1817895.AUJ95_07605"/>
<name>A0A1J5E514_9BACT</name>
<feature type="binding site" evidence="2">
    <location>
        <begin position="239"/>
        <end position="246"/>
    </location>
    <ligand>
        <name>ATP</name>
        <dbReference type="ChEBI" id="CHEBI:30616"/>
    </ligand>
</feature>
<dbReference type="PANTHER" id="PTHR13504">
    <property type="entry name" value="FIDO DOMAIN-CONTAINING PROTEIN DDB_G0283145"/>
    <property type="match status" value="1"/>
</dbReference>
<dbReference type="AlphaFoldDB" id="A0A1J5E514"/>
<gene>
    <name evidence="4" type="ORF">AUJ95_07605</name>
</gene>
<dbReference type="SUPFAM" id="SSF140931">
    <property type="entry name" value="Fic-like"/>
    <property type="match status" value="1"/>
</dbReference>
<dbReference type="InterPro" id="IPR040198">
    <property type="entry name" value="Fido_containing"/>
</dbReference>
<feature type="active site" evidence="1">
    <location>
        <position position="235"/>
    </location>
</feature>
<accession>A0A1J5E514</accession>
<evidence type="ECO:0000313" key="4">
    <source>
        <dbReference type="EMBL" id="OIP37784.1"/>
    </source>
</evidence>
<dbReference type="PROSITE" id="PS51459">
    <property type="entry name" value="FIDO"/>
    <property type="match status" value="1"/>
</dbReference>
<dbReference type="Pfam" id="PF02661">
    <property type="entry name" value="Fic"/>
    <property type="match status" value="1"/>
</dbReference>
<protein>
    <recommendedName>
        <fullName evidence="3">Fido domain-containing protein</fullName>
    </recommendedName>
</protein>
<evidence type="ECO:0000256" key="1">
    <source>
        <dbReference type="PIRSR" id="PIRSR640198-1"/>
    </source>
</evidence>
<dbReference type="PANTHER" id="PTHR13504:SF38">
    <property type="entry name" value="FIDO DOMAIN-CONTAINING PROTEIN"/>
    <property type="match status" value="1"/>
</dbReference>
<keyword evidence="2" id="KW-0067">ATP-binding</keyword>
<evidence type="ECO:0000313" key="5">
    <source>
        <dbReference type="Proteomes" id="UP000183085"/>
    </source>
</evidence>
<dbReference type="GO" id="GO:0005524">
    <property type="term" value="F:ATP binding"/>
    <property type="evidence" value="ECO:0007669"/>
    <property type="project" value="UniProtKB-KW"/>
</dbReference>
<dbReference type="InterPro" id="IPR036597">
    <property type="entry name" value="Fido-like_dom_sf"/>
</dbReference>
<dbReference type="EMBL" id="MNYI01000197">
    <property type="protein sequence ID" value="OIP37784.1"/>
    <property type="molecule type" value="Genomic_DNA"/>
</dbReference>
<sequence length="337" mass="38976">MLTEDKGGVEIRPVSQDNGFNFNSVAVNPLRIDPRYSLSIQTIGRIERLAKVRFVTAETTPSFDPAKFDKNDEDTRRSIALSVFASSEIEGEGISADYIETFVTAHTEPGEMVDAELRERIQTHRDIYDTYFWALNSQPEQVLTYDFIIEAHRRMFKNTMGQVAGRIKDKEVRIHWHRRDGLLVDVPTISSEQAEEFLRSLCDRTARIFMIAKESAETSMLLSSAEFACDFLAIHPFLDGNGRLARLLSTYLLEKGGYHFARVYPLDQIVMDSRADYYETLNASQQYWHLPQEDLTPWINYFVGAVFEQWERAFRRIRNQAAYAKESSKNKLYTKSY</sequence>
<dbReference type="InterPro" id="IPR003812">
    <property type="entry name" value="Fido"/>
</dbReference>
<feature type="domain" description="Fido" evidence="3">
    <location>
        <begin position="143"/>
        <end position="304"/>
    </location>
</feature>
<keyword evidence="2" id="KW-0547">Nucleotide-binding</keyword>
<evidence type="ECO:0000256" key="2">
    <source>
        <dbReference type="PIRSR" id="PIRSR640198-2"/>
    </source>
</evidence>
<feature type="binding site" evidence="2">
    <location>
        <begin position="277"/>
        <end position="278"/>
    </location>
    <ligand>
        <name>ATP</name>
        <dbReference type="ChEBI" id="CHEBI:30616"/>
    </ligand>
</feature>
<reference evidence="4 5" key="1">
    <citation type="journal article" date="2016" name="Environ. Microbiol.">
        <title>Genomic resolution of a cold subsurface aquifer community provides metabolic insights for novel microbes adapted to high CO concentrations.</title>
        <authorList>
            <person name="Probst A.J."/>
            <person name="Castelle C.J."/>
            <person name="Singh A."/>
            <person name="Brown C.T."/>
            <person name="Anantharaman K."/>
            <person name="Sharon I."/>
            <person name="Hug L.A."/>
            <person name="Burstein D."/>
            <person name="Emerson J.B."/>
            <person name="Thomas B.C."/>
            <person name="Banfield J.F."/>
        </authorList>
    </citation>
    <scope>NUCLEOTIDE SEQUENCE [LARGE SCALE GENOMIC DNA]</scope>
    <source>
        <strain evidence="4">CG2_30_40_21</strain>
    </source>
</reference>
<proteinExistence type="predicted"/>
<dbReference type="Gene3D" id="1.10.3290.10">
    <property type="entry name" value="Fido-like domain"/>
    <property type="match status" value="1"/>
</dbReference>
<comment type="caution">
    <text evidence="4">The sequence shown here is derived from an EMBL/GenBank/DDBJ whole genome shotgun (WGS) entry which is preliminary data.</text>
</comment>
<dbReference type="Proteomes" id="UP000183085">
    <property type="component" value="Unassembled WGS sequence"/>
</dbReference>